<evidence type="ECO:0000313" key="3">
    <source>
        <dbReference type="Proteomes" id="UP001159386"/>
    </source>
</evidence>
<evidence type="ECO:0000313" key="2">
    <source>
        <dbReference type="EMBL" id="MDH6105243.1"/>
    </source>
</evidence>
<evidence type="ECO:0000259" key="1">
    <source>
        <dbReference type="Pfam" id="PF18480"/>
    </source>
</evidence>
<sequence>MTKMLVKLDENMAQSHVDFLHKSGYSADRVTDEGLSGAKDEVVWQQVCAEERFFITLDLDFSDVRRFPPGTHPGILLLRSRNRSRQAVLEILTRVVNEQSLVALKGCLVVADEIQTRIRRPLPET</sequence>
<accession>A0ABT6KBP9</accession>
<dbReference type="RefSeq" id="WP_271730809.1">
    <property type="nucleotide sequence ID" value="NZ_JANQDF010000046.1"/>
</dbReference>
<feature type="domain" description="DUF5615" evidence="1">
    <location>
        <begin position="4"/>
        <end position="112"/>
    </location>
</feature>
<dbReference type="EMBL" id="JANQDF010000046">
    <property type="protein sequence ID" value="MDH6105243.1"/>
    <property type="molecule type" value="Genomic_DNA"/>
</dbReference>
<reference evidence="2 3" key="1">
    <citation type="journal article" date="2023" name="J. Phycol.">
        <title>Chrysosporum ovalisporum is synonymous with the true-branching cyanobacterium Umezakia natans (Nostocales/Aphanizomenonaceae).</title>
        <authorList>
            <person name="McGregor G.B."/>
            <person name="Sendall B.C."/>
            <person name="Niiyama Y."/>
            <person name="Tuji A."/>
            <person name="Willis A."/>
        </authorList>
    </citation>
    <scope>NUCLEOTIDE SEQUENCE [LARGE SCALE GENOMIC DNA]</scope>
    <source>
        <strain evidence="2 3">CS-531</strain>
    </source>
</reference>
<dbReference type="InterPro" id="IPR041049">
    <property type="entry name" value="DUF5615"/>
</dbReference>
<dbReference type="Proteomes" id="UP001159386">
    <property type="component" value="Unassembled WGS sequence"/>
</dbReference>
<gene>
    <name evidence="2" type="ORF">NWP22_05060</name>
</gene>
<dbReference type="Pfam" id="PF18480">
    <property type="entry name" value="DUF5615"/>
    <property type="match status" value="1"/>
</dbReference>
<organism evidence="2 3">
    <name type="scientific">Anabaenopsis tanganyikae CS-531</name>
    <dbReference type="NCBI Taxonomy" id="2785304"/>
    <lineage>
        <taxon>Bacteria</taxon>
        <taxon>Bacillati</taxon>
        <taxon>Cyanobacteriota</taxon>
        <taxon>Cyanophyceae</taxon>
        <taxon>Nostocales</taxon>
        <taxon>Nodulariaceae</taxon>
        <taxon>Anabaenopsis</taxon>
        <taxon>Anabaenopsis tanganyikae</taxon>
    </lineage>
</organism>
<name>A0ABT6KBP9_9CYAN</name>
<keyword evidence="3" id="KW-1185">Reference proteome</keyword>
<protein>
    <submittedName>
        <fullName evidence="2">DUF5615 family PIN-like protein</fullName>
    </submittedName>
</protein>
<comment type="caution">
    <text evidence="2">The sequence shown here is derived from an EMBL/GenBank/DDBJ whole genome shotgun (WGS) entry which is preliminary data.</text>
</comment>
<proteinExistence type="predicted"/>